<accession>A0ABY6P4H4</accession>
<keyword evidence="3" id="KW-1185">Reference proteome</keyword>
<sequence length="52" mass="5658">MNRYGYGFQGTGCYYDKTRAAVLDLQRANGIRDSGILGPKTWAAAYSGVAPR</sequence>
<dbReference type="InterPro" id="IPR036366">
    <property type="entry name" value="PGBDSf"/>
</dbReference>
<organism evidence="2 3">
    <name type="scientific">Rhodococcus antarcticus</name>
    <dbReference type="NCBI Taxonomy" id="2987751"/>
    <lineage>
        <taxon>Bacteria</taxon>
        <taxon>Bacillati</taxon>
        <taxon>Actinomycetota</taxon>
        <taxon>Actinomycetes</taxon>
        <taxon>Mycobacteriales</taxon>
        <taxon>Nocardiaceae</taxon>
        <taxon>Rhodococcus</taxon>
    </lineage>
</organism>
<evidence type="ECO:0000259" key="1">
    <source>
        <dbReference type="Pfam" id="PF01471"/>
    </source>
</evidence>
<dbReference type="Gene3D" id="1.10.101.10">
    <property type="entry name" value="PGBD-like superfamily/PGBD"/>
    <property type="match status" value="1"/>
</dbReference>
<dbReference type="InterPro" id="IPR002477">
    <property type="entry name" value="Peptidoglycan-bd-like"/>
</dbReference>
<reference evidence="2" key="1">
    <citation type="submission" date="2022-10" db="EMBL/GenBank/DDBJ databases">
        <title>Rhodococcus sp.75.</title>
        <authorList>
            <person name="Sun M."/>
        </authorList>
    </citation>
    <scope>NUCLEOTIDE SEQUENCE</scope>
    <source>
        <strain evidence="2">75</strain>
    </source>
</reference>
<name>A0ABY6P4H4_9NOCA</name>
<evidence type="ECO:0000313" key="2">
    <source>
        <dbReference type="EMBL" id="UZJ26579.1"/>
    </source>
</evidence>
<gene>
    <name evidence="2" type="ORF">RHODO2019_08045</name>
</gene>
<proteinExistence type="predicted"/>
<dbReference type="EMBL" id="CP110615">
    <property type="protein sequence ID" value="UZJ26579.1"/>
    <property type="molecule type" value="Genomic_DNA"/>
</dbReference>
<feature type="domain" description="Peptidoglycan binding-like" evidence="1">
    <location>
        <begin position="2"/>
        <end position="44"/>
    </location>
</feature>
<dbReference type="InterPro" id="IPR036365">
    <property type="entry name" value="PGBD-like_sf"/>
</dbReference>
<dbReference type="SUPFAM" id="SSF47090">
    <property type="entry name" value="PGBD-like"/>
    <property type="match status" value="1"/>
</dbReference>
<protein>
    <submittedName>
        <fullName evidence="2">Peptidoglycan-binding protein</fullName>
    </submittedName>
</protein>
<dbReference type="Pfam" id="PF01471">
    <property type="entry name" value="PG_binding_1"/>
    <property type="match status" value="1"/>
</dbReference>
<dbReference type="Proteomes" id="UP001164965">
    <property type="component" value="Chromosome"/>
</dbReference>
<evidence type="ECO:0000313" key="3">
    <source>
        <dbReference type="Proteomes" id="UP001164965"/>
    </source>
</evidence>